<keyword evidence="2" id="KW-1185">Reference proteome</keyword>
<dbReference type="Proteomes" id="UP000186141">
    <property type="component" value="Unassembled WGS sequence"/>
</dbReference>
<reference evidence="1 2" key="1">
    <citation type="submission" date="2017-01" db="EMBL/GenBank/DDBJ databases">
        <authorList>
            <person name="Mah S.A."/>
            <person name="Swanson W.J."/>
            <person name="Moy G.W."/>
            <person name="Vacquier V.D."/>
        </authorList>
    </citation>
    <scope>NUCLEOTIDE SEQUENCE [LARGE SCALE GENOMIC DNA]</scope>
    <source>
        <strain evidence="1 2">DSM 26375</strain>
    </source>
</reference>
<proteinExistence type="predicted"/>
<gene>
    <name evidence="1" type="ORF">SAMN05421774_1161</name>
</gene>
<protein>
    <submittedName>
        <fullName evidence="1">Uncharacterized protein</fullName>
    </submittedName>
</protein>
<name>A0A1N7QMM3_9RHOB</name>
<dbReference type="EMBL" id="FTOT01000016">
    <property type="protein sequence ID" value="SIT24044.1"/>
    <property type="molecule type" value="Genomic_DNA"/>
</dbReference>
<accession>A0A1N7QMM3</accession>
<evidence type="ECO:0000313" key="1">
    <source>
        <dbReference type="EMBL" id="SIT24044.1"/>
    </source>
</evidence>
<dbReference type="RefSeq" id="WP_144039025.1">
    <property type="nucleotide sequence ID" value="NZ_BMEH01000015.1"/>
</dbReference>
<sequence length="93" mass="10252">MIGLVEVWEKTLRDWDAACEGSGGPRLEQAHYAASDAIEACEITSAGEAAALLRVMWKEGLADQDEFPFVRRRMLAMLKSWVERQAAVEALGA</sequence>
<organism evidence="1 2">
    <name type="scientific">Gemmobacter megaterium</name>
    <dbReference type="NCBI Taxonomy" id="1086013"/>
    <lineage>
        <taxon>Bacteria</taxon>
        <taxon>Pseudomonadati</taxon>
        <taxon>Pseudomonadota</taxon>
        <taxon>Alphaproteobacteria</taxon>
        <taxon>Rhodobacterales</taxon>
        <taxon>Paracoccaceae</taxon>
        <taxon>Gemmobacter</taxon>
    </lineage>
</organism>
<evidence type="ECO:0000313" key="2">
    <source>
        <dbReference type="Proteomes" id="UP000186141"/>
    </source>
</evidence>
<dbReference type="AlphaFoldDB" id="A0A1N7QMM3"/>